<dbReference type="Pfam" id="PF19040">
    <property type="entry name" value="SGNH"/>
    <property type="match status" value="1"/>
</dbReference>
<dbReference type="AlphaFoldDB" id="A0A940XBU6"/>
<comment type="caution">
    <text evidence="2">The sequence shown here is derived from an EMBL/GenBank/DDBJ whole genome shotgun (WGS) entry which is preliminary data.</text>
</comment>
<dbReference type="Proteomes" id="UP000677875">
    <property type="component" value="Unassembled WGS sequence"/>
</dbReference>
<reference evidence="2" key="1">
    <citation type="submission" date="2021-04" db="EMBL/GenBank/DDBJ databases">
        <title>Genome seq and assembly of Streptomyces sp. RG38.</title>
        <authorList>
            <person name="Chhetri G."/>
        </authorList>
    </citation>
    <scope>NUCLEOTIDE SEQUENCE</scope>
    <source>
        <strain evidence="2">RG38</strain>
    </source>
</reference>
<feature type="domain" description="SGNH" evidence="1">
    <location>
        <begin position="61"/>
        <end position="201"/>
    </location>
</feature>
<dbReference type="InterPro" id="IPR043968">
    <property type="entry name" value="SGNH"/>
</dbReference>
<keyword evidence="2" id="KW-0378">Hydrolase</keyword>
<dbReference type="Gene3D" id="3.40.50.1110">
    <property type="entry name" value="SGNH hydrolase"/>
    <property type="match status" value="1"/>
</dbReference>
<evidence type="ECO:0000259" key="1">
    <source>
        <dbReference type="Pfam" id="PF19040"/>
    </source>
</evidence>
<dbReference type="InterPro" id="IPR036514">
    <property type="entry name" value="SGNH_hydro_sf"/>
</dbReference>
<name>A0A940XBU6_9ACTN</name>
<protein>
    <submittedName>
        <fullName evidence="2">SGNH/GDSL hydrolase family protein</fullName>
    </submittedName>
</protein>
<dbReference type="EMBL" id="JAGPNL010000001">
    <property type="protein sequence ID" value="MBQ0825540.1"/>
    <property type="molecule type" value="Genomic_DNA"/>
</dbReference>
<dbReference type="GO" id="GO:0016787">
    <property type="term" value="F:hydrolase activity"/>
    <property type="evidence" value="ECO:0007669"/>
    <property type="project" value="UniProtKB-KW"/>
</dbReference>
<sequence>MDNERTTLTIHRRFSSPRRTLTAATAAVLLGATLLACGGGEGEDTRSGGQADKTAAIESAGSGGDIRVLWVGDSIAGAQAPALGAALEAAGVKFRNAASDGGGTIVAGGDEITKKLSGDTWKTLGKQIGSFKPTVIAYQITTYDWGTAEQQRDAYGKLVSTAEEIGAKAVFISAPPIEIDDFYRPHAKQMKTAPESAAETAEAHADKALFVDSGRLWGEDASAPKAGRAADGIHNCRQGAAAFANWFVKVLGDEEGFTPAKPGAWATGEWTDDKRFSALGCES</sequence>
<organism evidence="2 3">
    <name type="scientific">Streptomyces tagetis</name>
    <dbReference type="NCBI Taxonomy" id="2820809"/>
    <lineage>
        <taxon>Bacteria</taxon>
        <taxon>Bacillati</taxon>
        <taxon>Actinomycetota</taxon>
        <taxon>Actinomycetes</taxon>
        <taxon>Kitasatosporales</taxon>
        <taxon>Streptomycetaceae</taxon>
        <taxon>Streptomyces</taxon>
    </lineage>
</organism>
<evidence type="ECO:0000313" key="3">
    <source>
        <dbReference type="Proteomes" id="UP000677875"/>
    </source>
</evidence>
<evidence type="ECO:0000313" key="2">
    <source>
        <dbReference type="EMBL" id="MBQ0825540.1"/>
    </source>
</evidence>
<dbReference type="SUPFAM" id="SSF52266">
    <property type="entry name" value="SGNH hydrolase"/>
    <property type="match status" value="1"/>
</dbReference>
<gene>
    <name evidence="2" type="ORF">J5Y05_03305</name>
</gene>
<dbReference type="RefSeq" id="WP_210868203.1">
    <property type="nucleotide sequence ID" value="NZ_JAGPNL010000001.1"/>
</dbReference>
<proteinExistence type="predicted"/>
<accession>A0A940XBU6</accession>
<keyword evidence="3" id="KW-1185">Reference proteome</keyword>